<dbReference type="AlphaFoldDB" id="A0AA88YTF8"/>
<dbReference type="PANTHER" id="PTHR14905">
    <property type="entry name" value="NG37"/>
    <property type="match status" value="1"/>
</dbReference>
<gene>
    <name evidence="3" type="ORF">FSP39_012645</name>
</gene>
<feature type="signal peptide" evidence="1">
    <location>
        <begin position="1"/>
        <end position="18"/>
    </location>
</feature>
<comment type="caution">
    <text evidence="3">The sequence shown here is derived from an EMBL/GenBank/DDBJ whole genome shotgun (WGS) entry which is preliminary data.</text>
</comment>
<dbReference type="InterPro" id="IPR052577">
    <property type="entry name" value="VWA7"/>
</dbReference>
<protein>
    <recommendedName>
        <fullName evidence="2">VWA7 N-terminal domain-containing protein</fullName>
    </recommendedName>
</protein>
<proteinExistence type="predicted"/>
<sequence length="380" mass="42100">MSYFKFMILTSLFVSTQAFYGSQILPFITSSDYTLSDLTEIGILQAVAKFFEKVRVPWKPTEPPPGSLSGISDITARKLYDKYYGDDVSSHKFQMVMDQIIRHNLKVDETYGDQAHWHFNAEKIREGNEKLKELRNNTLSILTSSSPDYDAARILIGQFLHIVQDFYSNTNWIDMTGGAAIYEDLGIPGKTLQGIAGPNVDTCTNCGLLMPCALFGALIKTNLLTSGYRNGQGNATKPQKDPVTNTQGKCSHGGVFDTTWNTSAATGGINKETNTLEYSPLFGDHNKAALLAIEHTRQFFINSGYGLLNEVGQDKFMKLLELYPGNPVAFVIDTSSMDMLDGVKKFVQDVIANVTGSVITPTNYILVTVDTSELQYFLCF</sequence>
<dbReference type="Pfam" id="PF25107">
    <property type="entry name" value="VWA7_N"/>
    <property type="match status" value="1"/>
</dbReference>
<feature type="chain" id="PRO_5041636633" description="VWA7 N-terminal domain-containing protein" evidence="1">
    <location>
        <begin position="19"/>
        <end position="380"/>
    </location>
</feature>
<name>A0AA88YTF8_PINIB</name>
<dbReference type="EMBL" id="VSWD01000004">
    <property type="protein sequence ID" value="KAK3104893.1"/>
    <property type="molecule type" value="Genomic_DNA"/>
</dbReference>
<evidence type="ECO:0000256" key="1">
    <source>
        <dbReference type="SAM" id="SignalP"/>
    </source>
</evidence>
<dbReference type="InterPro" id="IPR056862">
    <property type="entry name" value="VWA7_N"/>
</dbReference>
<evidence type="ECO:0000313" key="4">
    <source>
        <dbReference type="Proteomes" id="UP001186944"/>
    </source>
</evidence>
<organism evidence="3 4">
    <name type="scientific">Pinctada imbricata</name>
    <name type="common">Atlantic pearl-oyster</name>
    <name type="synonym">Pinctada martensii</name>
    <dbReference type="NCBI Taxonomy" id="66713"/>
    <lineage>
        <taxon>Eukaryota</taxon>
        <taxon>Metazoa</taxon>
        <taxon>Spiralia</taxon>
        <taxon>Lophotrochozoa</taxon>
        <taxon>Mollusca</taxon>
        <taxon>Bivalvia</taxon>
        <taxon>Autobranchia</taxon>
        <taxon>Pteriomorphia</taxon>
        <taxon>Pterioida</taxon>
        <taxon>Pterioidea</taxon>
        <taxon>Pteriidae</taxon>
        <taxon>Pinctada</taxon>
    </lineage>
</organism>
<reference evidence="3" key="1">
    <citation type="submission" date="2019-08" db="EMBL/GenBank/DDBJ databases">
        <title>The improved chromosome-level genome for the pearl oyster Pinctada fucata martensii using PacBio sequencing and Hi-C.</title>
        <authorList>
            <person name="Zheng Z."/>
        </authorList>
    </citation>
    <scope>NUCLEOTIDE SEQUENCE</scope>
    <source>
        <strain evidence="3">ZZ-2019</strain>
        <tissue evidence="3">Adductor muscle</tissue>
    </source>
</reference>
<evidence type="ECO:0000313" key="3">
    <source>
        <dbReference type="EMBL" id="KAK3104893.1"/>
    </source>
</evidence>
<dbReference type="Proteomes" id="UP001186944">
    <property type="component" value="Unassembled WGS sequence"/>
</dbReference>
<evidence type="ECO:0000259" key="2">
    <source>
        <dbReference type="Pfam" id="PF25107"/>
    </source>
</evidence>
<keyword evidence="1" id="KW-0732">Signal</keyword>
<accession>A0AA88YTF8</accession>
<dbReference type="PANTHER" id="PTHR14905:SF21">
    <property type="entry name" value="VWFA DOMAIN-CONTAINING PROTEIN"/>
    <property type="match status" value="1"/>
</dbReference>
<keyword evidence="4" id="KW-1185">Reference proteome</keyword>
<feature type="domain" description="VWA7 N-terminal" evidence="2">
    <location>
        <begin position="75"/>
        <end position="300"/>
    </location>
</feature>